<dbReference type="InterPro" id="IPR015793">
    <property type="entry name" value="Pyrv_Knase_brl"/>
</dbReference>
<dbReference type="FunFam" id="3.20.20.60:FF:000025">
    <property type="entry name" value="Pyruvate kinase"/>
    <property type="match status" value="1"/>
</dbReference>
<dbReference type="Gene3D" id="3.40.1380.20">
    <property type="entry name" value="Pyruvate kinase, C-terminal domain"/>
    <property type="match status" value="1"/>
</dbReference>
<evidence type="ECO:0000256" key="5">
    <source>
        <dbReference type="ARBA" id="ARBA00012142"/>
    </source>
</evidence>
<dbReference type="GO" id="GO:0005524">
    <property type="term" value="F:ATP binding"/>
    <property type="evidence" value="ECO:0007669"/>
    <property type="project" value="UniProtKB-KW"/>
</dbReference>
<reference evidence="20" key="1">
    <citation type="submission" date="2016-10" db="EMBL/GenBank/DDBJ databases">
        <authorList>
            <person name="Varghese N."/>
            <person name="Submissions S."/>
        </authorList>
    </citation>
    <scope>NUCLEOTIDE SEQUENCE [LARGE SCALE GENOMIC DNA]</scope>
    <source>
        <strain evidence="20">CGMCC 1.12402</strain>
    </source>
</reference>
<keyword evidence="20" id="KW-1185">Reference proteome</keyword>
<evidence type="ECO:0000256" key="15">
    <source>
        <dbReference type="NCBIfam" id="TIGR01064"/>
    </source>
</evidence>
<dbReference type="EMBL" id="FOIR01000003">
    <property type="protein sequence ID" value="SEW38393.1"/>
    <property type="molecule type" value="Genomic_DNA"/>
</dbReference>
<dbReference type="InterPro" id="IPR015795">
    <property type="entry name" value="Pyrv_Knase_C"/>
</dbReference>
<evidence type="ECO:0000256" key="6">
    <source>
        <dbReference type="ARBA" id="ARBA00018587"/>
    </source>
</evidence>
<keyword evidence="7 16" id="KW-0808">Transferase</keyword>
<evidence type="ECO:0000256" key="16">
    <source>
        <dbReference type="RuleBase" id="RU000504"/>
    </source>
</evidence>
<evidence type="ECO:0000256" key="12">
    <source>
        <dbReference type="ARBA" id="ARBA00022842"/>
    </source>
</evidence>
<dbReference type="InterPro" id="IPR001697">
    <property type="entry name" value="Pyr_Knase"/>
</dbReference>
<dbReference type="SUPFAM" id="SSF52935">
    <property type="entry name" value="PK C-terminal domain-like"/>
    <property type="match status" value="1"/>
</dbReference>
<evidence type="ECO:0000259" key="18">
    <source>
        <dbReference type="Pfam" id="PF02887"/>
    </source>
</evidence>
<comment type="cofactor">
    <cofactor evidence="1">
        <name>Mg(2+)</name>
        <dbReference type="ChEBI" id="CHEBI:18420"/>
    </cofactor>
</comment>
<dbReference type="FunFam" id="2.40.33.10:FF:000001">
    <property type="entry name" value="Pyruvate kinase"/>
    <property type="match status" value="1"/>
</dbReference>
<dbReference type="InterPro" id="IPR011037">
    <property type="entry name" value="Pyrv_Knase-like_insert_dom_sf"/>
</dbReference>
<dbReference type="SUPFAM" id="SSF51621">
    <property type="entry name" value="Phosphoenolpyruvate/pyruvate domain"/>
    <property type="match status" value="1"/>
</dbReference>
<dbReference type="OrthoDB" id="9812123at2"/>
<keyword evidence="11" id="KW-0067">ATP-binding</keyword>
<comment type="cofactor">
    <cofactor evidence="2">
        <name>K(+)</name>
        <dbReference type="ChEBI" id="CHEBI:29103"/>
    </cofactor>
</comment>
<evidence type="ECO:0000259" key="17">
    <source>
        <dbReference type="Pfam" id="PF00224"/>
    </source>
</evidence>
<sequence length="477" mass="52132">MTHFKNRNHAKIVATVGPASQSKEVLTELVKAGVNVFRLNFSHGDHATHQGVIQRIREVNKELGSHVAILQDLQGPKIRVETVKDNGVEIVEGQDLIISTEQCEGTSERVSTSYQQFADDVNVGDTVLIDDGNLELFVKEIKGTDVVCEVKYGGILKSRKGINLPFTKVSAPALTEKDKEDLTFGISQDVDWVALSFVRTGQDILDIKKRIADAGKDIRVVAKIEKPEALQNIDDIIAASDALMVARGDLGVEIVMEEVPMAQKMMVDKCNKAAKPVIIATQMMESMIKNPRPTRAETNDVANAVLDGADAMMLSAETAAGSYPIEAVLSMAKTIAAVEGSANIYDKFHMPHEGSDTYLNDNVMLAACKLSSQVNGKAVIGNTVSGYTAFKLSSHRPHAGIFIFTPNEQMLTKLSLVWGVRGFFFDKRESTDATFKDQEEILKKHGYIEAGDVFITTASMPLKEMGRTNTMKLNVAD</sequence>
<dbReference type="InterPro" id="IPR015806">
    <property type="entry name" value="Pyrv_Knase_insert_dom_sf"/>
</dbReference>
<evidence type="ECO:0000256" key="14">
    <source>
        <dbReference type="ARBA" id="ARBA00023317"/>
    </source>
</evidence>
<dbReference type="PRINTS" id="PR01050">
    <property type="entry name" value="PYRUVTKNASE"/>
</dbReference>
<protein>
    <recommendedName>
        <fullName evidence="6 15">Pyruvate kinase</fullName>
        <ecNumber evidence="5 15">2.7.1.40</ecNumber>
    </recommendedName>
</protein>
<dbReference type="GO" id="GO:0016301">
    <property type="term" value="F:kinase activity"/>
    <property type="evidence" value="ECO:0007669"/>
    <property type="project" value="UniProtKB-KW"/>
</dbReference>
<evidence type="ECO:0000256" key="8">
    <source>
        <dbReference type="ARBA" id="ARBA00022723"/>
    </source>
</evidence>
<dbReference type="RefSeq" id="WP_090260106.1">
    <property type="nucleotide sequence ID" value="NZ_FOIR01000003.1"/>
</dbReference>
<dbReference type="Proteomes" id="UP000199437">
    <property type="component" value="Unassembled WGS sequence"/>
</dbReference>
<dbReference type="SUPFAM" id="SSF50800">
    <property type="entry name" value="PK beta-barrel domain-like"/>
    <property type="match status" value="1"/>
</dbReference>
<evidence type="ECO:0000256" key="9">
    <source>
        <dbReference type="ARBA" id="ARBA00022741"/>
    </source>
</evidence>
<dbReference type="Gene3D" id="3.20.20.60">
    <property type="entry name" value="Phosphoenolpyruvate-binding domains"/>
    <property type="match status" value="1"/>
</dbReference>
<feature type="domain" description="Pyruvate kinase C-terminal" evidence="18">
    <location>
        <begin position="362"/>
        <end position="472"/>
    </location>
</feature>
<gene>
    <name evidence="19" type="ORF">SAMN05216290_3412</name>
</gene>
<dbReference type="PANTHER" id="PTHR11817">
    <property type="entry name" value="PYRUVATE KINASE"/>
    <property type="match status" value="1"/>
</dbReference>
<evidence type="ECO:0000256" key="1">
    <source>
        <dbReference type="ARBA" id="ARBA00001946"/>
    </source>
</evidence>
<keyword evidence="12 16" id="KW-0460">Magnesium</keyword>
<comment type="catalytic activity">
    <reaction evidence="16">
        <text>pyruvate + ATP = phosphoenolpyruvate + ADP + H(+)</text>
        <dbReference type="Rhea" id="RHEA:18157"/>
        <dbReference type="ChEBI" id="CHEBI:15361"/>
        <dbReference type="ChEBI" id="CHEBI:15378"/>
        <dbReference type="ChEBI" id="CHEBI:30616"/>
        <dbReference type="ChEBI" id="CHEBI:58702"/>
        <dbReference type="ChEBI" id="CHEBI:456216"/>
        <dbReference type="EC" id="2.7.1.40"/>
    </reaction>
</comment>
<organism evidence="19 20">
    <name type="scientific">Roseivirga pacifica</name>
    <dbReference type="NCBI Taxonomy" id="1267423"/>
    <lineage>
        <taxon>Bacteria</taxon>
        <taxon>Pseudomonadati</taxon>
        <taxon>Bacteroidota</taxon>
        <taxon>Cytophagia</taxon>
        <taxon>Cytophagales</taxon>
        <taxon>Roseivirgaceae</taxon>
        <taxon>Roseivirga</taxon>
    </lineage>
</organism>
<dbReference type="GO" id="GO:0030955">
    <property type="term" value="F:potassium ion binding"/>
    <property type="evidence" value="ECO:0007669"/>
    <property type="project" value="UniProtKB-UniRule"/>
</dbReference>
<evidence type="ECO:0000256" key="7">
    <source>
        <dbReference type="ARBA" id="ARBA00022679"/>
    </source>
</evidence>
<dbReference type="EC" id="2.7.1.40" evidence="5 15"/>
<dbReference type="InterPro" id="IPR015813">
    <property type="entry name" value="Pyrv/PenolPyrv_kinase-like_dom"/>
</dbReference>
<dbReference type="NCBIfam" id="TIGR01064">
    <property type="entry name" value="pyruv_kin"/>
    <property type="match status" value="1"/>
</dbReference>
<dbReference type="Pfam" id="PF00224">
    <property type="entry name" value="PK"/>
    <property type="match status" value="1"/>
</dbReference>
<dbReference type="GeneID" id="99988088"/>
<accession>A0A1I0RC32</accession>
<dbReference type="Gene3D" id="2.40.33.10">
    <property type="entry name" value="PK beta-barrel domain-like"/>
    <property type="match status" value="1"/>
</dbReference>
<dbReference type="InterPro" id="IPR040442">
    <property type="entry name" value="Pyrv_kinase-like_dom_sf"/>
</dbReference>
<dbReference type="GO" id="GO:0004743">
    <property type="term" value="F:pyruvate kinase activity"/>
    <property type="evidence" value="ECO:0007669"/>
    <property type="project" value="UniProtKB-UniRule"/>
</dbReference>
<proteinExistence type="inferred from homology"/>
<name>A0A1I0RC32_9BACT</name>
<evidence type="ECO:0000256" key="11">
    <source>
        <dbReference type="ARBA" id="ARBA00022840"/>
    </source>
</evidence>
<keyword evidence="14 19" id="KW-0670">Pyruvate</keyword>
<evidence type="ECO:0000256" key="4">
    <source>
        <dbReference type="ARBA" id="ARBA00008663"/>
    </source>
</evidence>
<keyword evidence="9" id="KW-0547">Nucleotide-binding</keyword>
<dbReference type="AlphaFoldDB" id="A0A1I0RC32"/>
<dbReference type="UniPathway" id="UPA00109">
    <property type="reaction ID" value="UER00188"/>
</dbReference>
<evidence type="ECO:0000256" key="13">
    <source>
        <dbReference type="ARBA" id="ARBA00023152"/>
    </source>
</evidence>
<dbReference type="Pfam" id="PF02887">
    <property type="entry name" value="PK_C"/>
    <property type="match status" value="1"/>
</dbReference>
<feature type="domain" description="Pyruvate kinase barrel" evidence="17">
    <location>
        <begin position="9"/>
        <end position="328"/>
    </location>
</feature>
<keyword evidence="8" id="KW-0479">Metal-binding</keyword>
<dbReference type="InterPro" id="IPR036918">
    <property type="entry name" value="Pyrv_Knase_C_sf"/>
</dbReference>
<dbReference type="PROSITE" id="PS00110">
    <property type="entry name" value="PYRUVATE_KINASE"/>
    <property type="match status" value="1"/>
</dbReference>
<comment type="pathway">
    <text evidence="3 16">Carbohydrate degradation; glycolysis; pyruvate from D-glyceraldehyde 3-phosphate: step 5/5.</text>
</comment>
<dbReference type="NCBIfam" id="NF004978">
    <property type="entry name" value="PRK06354.1"/>
    <property type="match status" value="1"/>
</dbReference>
<dbReference type="InterPro" id="IPR018209">
    <property type="entry name" value="Pyrv_Knase_AS"/>
</dbReference>
<dbReference type="GO" id="GO:0000287">
    <property type="term" value="F:magnesium ion binding"/>
    <property type="evidence" value="ECO:0007669"/>
    <property type="project" value="UniProtKB-UniRule"/>
</dbReference>
<keyword evidence="13 16" id="KW-0324">Glycolysis</keyword>
<evidence type="ECO:0000256" key="2">
    <source>
        <dbReference type="ARBA" id="ARBA00001958"/>
    </source>
</evidence>
<evidence type="ECO:0000256" key="10">
    <source>
        <dbReference type="ARBA" id="ARBA00022777"/>
    </source>
</evidence>
<keyword evidence="10 16" id="KW-0418">Kinase</keyword>
<evidence type="ECO:0000313" key="20">
    <source>
        <dbReference type="Proteomes" id="UP000199437"/>
    </source>
</evidence>
<dbReference type="NCBIfam" id="NF004491">
    <property type="entry name" value="PRK05826.1"/>
    <property type="match status" value="1"/>
</dbReference>
<dbReference type="STRING" id="1267423.SAMN05216290_3412"/>
<evidence type="ECO:0000256" key="3">
    <source>
        <dbReference type="ARBA" id="ARBA00004997"/>
    </source>
</evidence>
<evidence type="ECO:0000313" key="19">
    <source>
        <dbReference type="EMBL" id="SEW38393.1"/>
    </source>
</evidence>
<comment type="similarity">
    <text evidence="4 16">Belongs to the pyruvate kinase family.</text>
</comment>